<organism evidence="2 3">
    <name type="scientific">Desulfosporosinus acidiphilus (strain DSM 22704 / JCM 16185 / SJ4)</name>
    <dbReference type="NCBI Taxonomy" id="646529"/>
    <lineage>
        <taxon>Bacteria</taxon>
        <taxon>Bacillati</taxon>
        <taxon>Bacillota</taxon>
        <taxon>Clostridia</taxon>
        <taxon>Eubacteriales</taxon>
        <taxon>Desulfitobacteriaceae</taxon>
        <taxon>Desulfosporosinus</taxon>
    </lineage>
</organism>
<keyword evidence="3" id="KW-1185">Reference proteome</keyword>
<reference evidence="2 3" key="1">
    <citation type="journal article" date="2012" name="J. Bacteriol.">
        <title>Complete genome sequences of Desulfosporosinus orientis DSM765T, Desulfosporosinus youngiae DSM17734T, Desulfosporosinus meridiei DSM13257T, and Desulfosporosinus acidiphilus DSM22704T.</title>
        <authorList>
            <person name="Pester M."/>
            <person name="Brambilla E."/>
            <person name="Alazard D."/>
            <person name="Rattei T."/>
            <person name="Weinmaier T."/>
            <person name="Han J."/>
            <person name="Lucas S."/>
            <person name="Lapidus A."/>
            <person name="Cheng J.F."/>
            <person name="Goodwin L."/>
            <person name="Pitluck S."/>
            <person name="Peters L."/>
            <person name="Ovchinnikova G."/>
            <person name="Teshima H."/>
            <person name="Detter J.C."/>
            <person name="Han C.S."/>
            <person name="Tapia R."/>
            <person name="Land M.L."/>
            <person name="Hauser L."/>
            <person name="Kyrpides N.C."/>
            <person name="Ivanova N.N."/>
            <person name="Pagani I."/>
            <person name="Huntmann M."/>
            <person name="Wei C.L."/>
            <person name="Davenport K.W."/>
            <person name="Daligault H."/>
            <person name="Chain P.S."/>
            <person name="Chen A."/>
            <person name="Mavromatis K."/>
            <person name="Markowitz V."/>
            <person name="Szeto E."/>
            <person name="Mikhailova N."/>
            <person name="Pati A."/>
            <person name="Wagner M."/>
            <person name="Woyke T."/>
            <person name="Ollivier B."/>
            <person name="Klenk H.P."/>
            <person name="Spring S."/>
            <person name="Loy A."/>
        </authorList>
    </citation>
    <scope>NUCLEOTIDE SEQUENCE [LARGE SCALE GENOMIC DNA]</scope>
    <source>
        <strain evidence="3">DSM 22704 / JCM 16185 / SJ4</strain>
    </source>
</reference>
<dbReference type="KEGG" id="dai:Desaci_2956"/>
<dbReference type="Proteomes" id="UP000002892">
    <property type="component" value="Chromosome"/>
</dbReference>
<proteinExistence type="predicted"/>
<evidence type="ECO:0000313" key="2">
    <source>
        <dbReference type="EMBL" id="AFM41866.1"/>
    </source>
</evidence>
<feature type="transmembrane region" description="Helical" evidence="1">
    <location>
        <begin position="6"/>
        <end position="24"/>
    </location>
</feature>
<accession>I4D7U2</accession>
<feature type="transmembrane region" description="Helical" evidence="1">
    <location>
        <begin position="64"/>
        <end position="83"/>
    </location>
</feature>
<name>I4D7U2_DESAJ</name>
<dbReference type="HOGENOM" id="CLU_2408485_0_0_9"/>
<evidence type="ECO:0008006" key="4">
    <source>
        <dbReference type="Google" id="ProtNLM"/>
    </source>
</evidence>
<dbReference type="AlphaFoldDB" id="I4D7U2"/>
<gene>
    <name evidence="2" type="ordered locus">Desaci_2956</name>
</gene>
<dbReference type="STRING" id="646529.Desaci_2956"/>
<keyword evidence="1" id="KW-0472">Membrane</keyword>
<keyword evidence="1" id="KW-1133">Transmembrane helix</keyword>
<feature type="transmembrane region" description="Helical" evidence="1">
    <location>
        <begin position="31"/>
        <end position="52"/>
    </location>
</feature>
<evidence type="ECO:0000256" key="1">
    <source>
        <dbReference type="SAM" id="Phobius"/>
    </source>
</evidence>
<sequence length="91" mass="10913">MSILLMALRSIFIIAVILYFYYFSKRKNHQVTLYLWTIIIVGMASGLFIQLIEVYQRTAQWSSIQFSIFFYLVIIVYSIWKLISEFKKRGQ</sequence>
<dbReference type="EMBL" id="CP003639">
    <property type="protein sequence ID" value="AFM41866.1"/>
    <property type="molecule type" value="Genomic_DNA"/>
</dbReference>
<protein>
    <recommendedName>
        <fullName evidence="4">DUF2304 domain-containing protein</fullName>
    </recommendedName>
</protein>
<evidence type="ECO:0000313" key="3">
    <source>
        <dbReference type="Proteomes" id="UP000002892"/>
    </source>
</evidence>
<keyword evidence="1" id="KW-0812">Transmembrane</keyword>